<sequence length="91" mass="10247">MDLGDFKISTQGMEVERVILIPGLENDVPVTQLALQDQQLILRALADEIPVTLAELQQNEFADTSQLMFERRGELITIYGYRVVDGNLRLG</sequence>
<keyword evidence="2" id="KW-1185">Reference proteome</keyword>
<dbReference type="EMBL" id="SDGZ01000024">
    <property type="protein sequence ID" value="TYC48083.1"/>
    <property type="molecule type" value="Genomic_DNA"/>
</dbReference>
<evidence type="ECO:0000313" key="2">
    <source>
        <dbReference type="Proteomes" id="UP000371977"/>
    </source>
</evidence>
<dbReference type="RefSeq" id="WP_187387622.1">
    <property type="nucleotide sequence ID" value="NZ_SDGZ01000024.1"/>
</dbReference>
<evidence type="ECO:0000313" key="1">
    <source>
        <dbReference type="EMBL" id="TYC48083.1"/>
    </source>
</evidence>
<proteinExistence type="predicted"/>
<comment type="caution">
    <text evidence="1">The sequence shown here is derived from an EMBL/GenBank/DDBJ whole genome shotgun (WGS) entry which is preliminary data.</text>
</comment>
<dbReference type="AlphaFoldDB" id="A0A6C2C3G8"/>
<name>A0A6C2C3G8_9LACO</name>
<reference evidence="1 2" key="1">
    <citation type="submission" date="2019-01" db="EMBL/GenBank/DDBJ databases">
        <title>Weissella sp. nov., a novel lactic acid bacterium isolated from animal feces.</title>
        <authorList>
            <person name="Wang L.-T."/>
        </authorList>
    </citation>
    <scope>NUCLEOTIDE SEQUENCE [LARGE SCALE GENOMIC DNA]</scope>
    <source>
        <strain evidence="1 2">8H-2</strain>
    </source>
</reference>
<dbReference type="Proteomes" id="UP000371977">
    <property type="component" value="Unassembled WGS sequence"/>
</dbReference>
<protein>
    <submittedName>
        <fullName evidence="1">Uncharacterized protein</fullName>
    </submittedName>
</protein>
<organism evidence="1 2">
    <name type="scientific">Weissella muntiaci</name>
    <dbReference type="NCBI Taxonomy" id="2508881"/>
    <lineage>
        <taxon>Bacteria</taxon>
        <taxon>Bacillati</taxon>
        <taxon>Bacillota</taxon>
        <taxon>Bacilli</taxon>
        <taxon>Lactobacillales</taxon>
        <taxon>Lactobacillaceae</taxon>
        <taxon>Weissella</taxon>
    </lineage>
</organism>
<accession>A0A6C2C3G8</accession>
<gene>
    <name evidence="1" type="ORF">ESZ50_09930</name>
</gene>